<dbReference type="PROSITE" id="PS51208">
    <property type="entry name" value="AUTOTRANSPORTER"/>
    <property type="match status" value="1"/>
</dbReference>
<accession>A0A087LXR9</accession>
<proteinExistence type="predicted"/>
<reference evidence="2 3" key="1">
    <citation type="submission" date="2014-08" db="EMBL/GenBank/DDBJ databases">
        <authorList>
            <person name="Hassan Y.I."/>
            <person name="Lepp D."/>
            <person name="Zhou T."/>
        </authorList>
    </citation>
    <scope>NUCLEOTIDE SEQUENCE [LARGE SCALE GENOMIC DNA]</scope>
    <source>
        <strain evidence="2 3">IFO13584</strain>
    </source>
</reference>
<dbReference type="SUPFAM" id="SSF103515">
    <property type="entry name" value="Autotransporter"/>
    <property type="match status" value="1"/>
</dbReference>
<gene>
    <name evidence="2" type="ORF">JP75_20925</name>
</gene>
<comment type="caution">
    <text evidence="2">The sequence shown here is derived from an EMBL/GenBank/DDBJ whole genome shotgun (WGS) entry which is preliminary data.</text>
</comment>
<evidence type="ECO:0000313" key="3">
    <source>
        <dbReference type="Proteomes" id="UP000028981"/>
    </source>
</evidence>
<name>A0A087LXR9_9HYPH</name>
<dbReference type="AlphaFoldDB" id="A0A087LXR9"/>
<dbReference type="STRING" id="46914.JP75_20925"/>
<organism evidence="2 3">
    <name type="scientific">Devosia riboflavina</name>
    <dbReference type="NCBI Taxonomy" id="46914"/>
    <lineage>
        <taxon>Bacteria</taxon>
        <taxon>Pseudomonadati</taxon>
        <taxon>Pseudomonadota</taxon>
        <taxon>Alphaproteobacteria</taxon>
        <taxon>Hyphomicrobiales</taxon>
        <taxon>Devosiaceae</taxon>
        <taxon>Devosia</taxon>
    </lineage>
</organism>
<evidence type="ECO:0000259" key="1">
    <source>
        <dbReference type="PROSITE" id="PS51208"/>
    </source>
</evidence>
<protein>
    <recommendedName>
        <fullName evidence="1">Autotransporter domain-containing protein</fullName>
    </recommendedName>
</protein>
<dbReference type="EMBL" id="JQGC01000026">
    <property type="protein sequence ID" value="KFL29422.1"/>
    <property type="molecule type" value="Genomic_DNA"/>
</dbReference>
<sequence length="182" mass="18355">MPVAPQTSAELAIVEPPPGPQVWATAVGGGSRETSPVDISGLYGALVTGSHVQLAPDTTLGLLAGLGRGRVDINAGNHTVDSTSGIAGLYGRHDAGIVKFDFFVLAGVSSHQSARQLVALGALETAHADYASWFVAPAIGVAVPIPQLDAGNVDLKGQISYVGGHVSGYSETGSSLNLTVGT</sequence>
<keyword evidence="3" id="KW-1185">Reference proteome</keyword>
<dbReference type="InterPro" id="IPR036709">
    <property type="entry name" value="Autotransporte_beta_dom_sf"/>
</dbReference>
<dbReference type="InterPro" id="IPR005546">
    <property type="entry name" value="Autotransporte_beta"/>
</dbReference>
<dbReference type="Proteomes" id="UP000028981">
    <property type="component" value="Unassembled WGS sequence"/>
</dbReference>
<dbReference type="Pfam" id="PF03797">
    <property type="entry name" value="Autotransporter"/>
    <property type="match status" value="1"/>
</dbReference>
<evidence type="ECO:0000313" key="2">
    <source>
        <dbReference type="EMBL" id="KFL29422.1"/>
    </source>
</evidence>
<dbReference type="Gene3D" id="2.40.128.130">
    <property type="entry name" value="Autotransporter beta-domain"/>
    <property type="match status" value="1"/>
</dbReference>
<feature type="domain" description="Autotransporter" evidence="1">
    <location>
        <begin position="15"/>
        <end position="182"/>
    </location>
</feature>